<accession>A0ABW1CMF4</accession>
<name>A0ABW1CMF4_9ACTN</name>
<gene>
    <name evidence="1" type="ORF">ACFPZ3_20380</name>
</gene>
<sequence length="89" mass="9818">MPALRQVDGLKVTSVADYQDQMSTEIENIDKLLDGDPKLLGLAAPFAECLKSEGERVTSAKPLALSIRGMEVWGEQAGRLAVMWVRICW</sequence>
<protein>
    <submittedName>
        <fullName evidence="1">Uncharacterized protein</fullName>
    </submittedName>
</protein>
<dbReference type="EMBL" id="JBHSPA010000023">
    <property type="protein sequence ID" value="MFC5826229.1"/>
    <property type="molecule type" value="Genomic_DNA"/>
</dbReference>
<dbReference type="Proteomes" id="UP001596058">
    <property type="component" value="Unassembled WGS sequence"/>
</dbReference>
<evidence type="ECO:0000313" key="2">
    <source>
        <dbReference type="Proteomes" id="UP001596058"/>
    </source>
</evidence>
<reference evidence="2" key="1">
    <citation type="journal article" date="2019" name="Int. J. Syst. Evol. Microbiol.">
        <title>The Global Catalogue of Microorganisms (GCM) 10K type strain sequencing project: providing services to taxonomists for standard genome sequencing and annotation.</title>
        <authorList>
            <consortium name="The Broad Institute Genomics Platform"/>
            <consortium name="The Broad Institute Genome Sequencing Center for Infectious Disease"/>
            <person name="Wu L."/>
            <person name="Ma J."/>
        </authorList>
    </citation>
    <scope>NUCLEOTIDE SEQUENCE [LARGE SCALE GENOMIC DNA]</scope>
    <source>
        <strain evidence="2">CCUG 53903</strain>
    </source>
</reference>
<dbReference type="RefSeq" id="WP_379515730.1">
    <property type="nucleotide sequence ID" value="NZ_JBHSPA010000023.1"/>
</dbReference>
<organism evidence="1 2">
    <name type="scientific">Nonomuraea insulae</name>
    <dbReference type="NCBI Taxonomy" id="1616787"/>
    <lineage>
        <taxon>Bacteria</taxon>
        <taxon>Bacillati</taxon>
        <taxon>Actinomycetota</taxon>
        <taxon>Actinomycetes</taxon>
        <taxon>Streptosporangiales</taxon>
        <taxon>Streptosporangiaceae</taxon>
        <taxon>Nonomuraea</taxon>
    </lineage>
</organism>
<evidence type="ECO:0000313" key="1">
    <source>
        <dbReference type="EMBL" id="MFC5826229.1"/>
    </source>
</evidence>
<keyword evidence="2" id="KW-1185">Reference proteome</keyword>
<comment type="caution">
    <text evidence="1">The sequence shown here is derived from an EMBL/GenBank/DDBJ whole genome shotgun (WGS) entry which is preliminary data.</text>
</comment>
<proteinExistence type="predicted"/>